<dbReference type="Proteomes" id="UP000033441">
    <property type="component" value="Unassembled WGS sequence"/>
</dbReference>
<comment type="caution">
    <text evidence="2">The sequence shown here is derived from an EMBL/GenBank/DDBJ whole genome shotgun (WGS) entry which is preliminary data.</text>
</comment>
<gene>
    <name evidence="2" type="ORF">APHMUC_0929</name>
</gene>
<protein>
    <submittedName>
        <fullName evidence="2">Uncharacterized protein</fullName>
    </submittedName>
</protein>
<evidence type="ECO:0000313" key="2">
    <source>
        <dbReference type="EMBL" id="KJV64960.1"/>
    </source>
</evidence>
<keyword evidence="1" id="KW-0472">Membrane</keyword>
<dbReference type="EMBL" id="LANV01000001">
    <property type="protein sequence ID" value="KJV64960.1"/>
    <property type="molecule type" value="Genomic_DNA"/>
</dbReference>
<keyword evidence="1" id="KW-1133">Transmembrane helix</keyword>
<keyword evidence="1" id="KW-0812">Transmembrane</keyword>
<feature type="transmembrane region" description="Helical" evidence="1">
    <location>
        <begin position="42"/>
        <end position="59"/>
    </location>
</feature>
<name>A0A0F3NA71_ANAPH</name>
<accession>A0A0F3NA71</accession>
<dbReference type="PATRIC" id="fig|1359152.3.peg.975"/>
<sequence>MRTDARPIAIASMCFVPCAADFRVLIWCATWFMRSGRSSERFCSIAAGMCCCVVRVMAIQS</sequence>
<evidence type="ECO:0000256" key="1">
    <source>
        <dbReference type="SAM" id="Phobius"/>
    </source>
</evidence>
<proteinExistence type="predicted"/>
<organism evidence="2 3">
    <name type="scientific">Anaplasma phagocytophilum str. ApMUC09</name>
    <dbReference type="NCBI Taxonomy" id="1359152"/>
    <lineage>
        <taxon>Bacteria</taxon>
        <taxon>Pseudomonadati</taxon>
        <taxon>Pseudomonadota</taxon>
        <taxon>Alphaproteobacteria</taxon>
        <taxon>Rickettsiales</taxon>
        <taxon>Anaplasmataceae</taxon>
        <taxon>Anaplasma</taxon>
        <taxon>phagocytophilum group</taxon>
    </lineage>
</organism>
<reference evidence="2 3" key="1">
    <citation type="submission" date="2015-02" db="EMBL/GenBank/DDBJ databases">
        <title>Genome Sequencing of Rickettsiales.</title>
        <authorList>
            <person name="Daugherty S.C."/>
            <person name="Su Q."/>
            <person name="Abolude K."/>
            <person name="Beier-Sexton M."/>
            <person name="Carlyon J.A."/>
            <person name="Carter R."/>
            <person name="Day N.P."/>
            <person name="Dumler S.J."/>
            <person name="Dyachenko V."/>
            <person name="Godinez A."/>
            <person name="Kurtti T.J."/>
            <person name="Lichay M."/>
            <person name="Mullins K.E."/>
            <person name="Ott S."/>
            <person name="Pappas-Brown V."/>
            <person name="Paris D.H."/>
            <person name="Patel P."/>
            <person name="Richards A.L."/>
            <person name="Sadzewicz L."/>
            <person name="Sears K."/>
            <person name="Seidman D."/>
            <person name="Sengamalay N."/>
            <person name="Stenos J."/>
            <person name="Tallon L.J."/>
            <person name="Vincent G."/>
            <person name="Fraser C.M."/>
            <person name="Munderloh U."/>
            <person name="Dunning-Hotopp J.C."/>
        </authorList>
    </citation>
    <scope>NUCLEOTIDE SEQUENCE [LARGE SCALE GENOMIC DNA]</scope>
    <source>
        <strain evidence="2 3">ApMUC09</strain>
    </source>
</reference>
<evidence type="ECO:0000313" key="3">
    <source>
        <dbReference type="Proteomes" id="UP000033441"/>
    </source>
</evidence>
<dbReference type="AlphaFoldDB" id="A0A0F3NA71"/>